<reference evidence="2" key="1">
    <citation type="journal article" date="2022" name="Int. J. Mol. Sci.">
        <title>Draft Genome of Tanacetum Coccineum: Genomic Comparison of Closely Related Tanacetum-Family Plants.</title>
        <authorList>
            <person name="Yamashiro T."/>
            <person name="Shiraishi A."/>
            <person name="Nakayama K."/>
            <person name="Satake H."/>
        </authorList>
    </citation>
    <scope>NUCLEOTIDE SEQUENCE</scope>
</reference>
<sequence length="175" mass="18613">MRVAAPSTYILTSRSETPPSGTPPLLPIPIPTSSPPLLLPSTNCRADVPEISLPPQKRLCNAPGPIFEVEECSSAPTARPTGGFKEYYGFVATLDAEIRHDLERDIGYGITDVWSMDASDTACSEVMALRTTLLAQQAEIGALRAATQVTALQSQQRPAKDPAHPDVPEEAGSSS</sequence>
<dbReference type="EMBL" id="BQNB010017021">
    <property type="protein sequence ID" value="GJT58458.1"/>
    <property type="molecule type" value="Genomic_DNA"/>
</dbReference>
<evidence type="ECO:0000256" key="1">
    <source>
        <dbReference type="SAM" id="MobiDB-lite"/>
    </source>
</evidence>
<evidence type="ECO:0000313" key="3">
    <source>
        <dbReference type="Proteomes" id="UP001151760"/>
    </source>
</evidence>
<gene>
    <name evidence="2" type="ORF">Tco_1001991</name>
</gene>
<dbReference type="Proteomes" id="UP001151760">
    <property type="component" value="Unassembled WGS sequence"/>
</dbReference>
<feature type="region of interest" description="Disordered" evidence="1">
    <location>
        <begin position="1"/>
        <end position="24"/>
    </location>
</feature>
<keyword evidence="3" id="KW-1185">Reference proteome</keyword>
<evidence type="ECO:0008006" key="4">
    <source>
        <dbReference type="Google" id="ProtNLM"/>
    </source>
</evidence>
<proteinExistence type="predicted"/>
<feature type="region of interest" description="Disordered" evidence="1">
    <location>
        <begin position="151"/>
        <end position="175"/>
    </location>
</feature>
<feature type="compositionally biased region" description="Basic and acidic residues" evidence="1">
    <location>
        <begin position="158"/>
        <end position="167"/>
    </location>
</feature>
<reference evidence="2" key="2">
    <citation type="submission" date="2022-01" db="EMBL/GenBank/DDBJ databases">
        <authorList>
            <person name="Yamashiro T."/>
            <person name="Shiraishi A."/>
            <person name="Satake H."/>
            <person name="Nakayama K."/>
        </authorList>
    </citation>
    <scope>NUCLEOTIDE SEQUENCE</scope>
</reference>
<name>A0ABQ5F6J1_9ASTR</name>
<accession>A0ABQ5F6J1</accession>
<comment type="caution">
    <text evidence="2">The sequence shown here is derived from an EMBL/GenBank/DDBJ whole genome shotgun (WGS) entry which is preliminary data.</text>
</comment>
<organism evidence="2 3">
    <name type="scientific">Tanacetum coccineum</name>
    <dbReference type="NCBI Taxonomy" id="301880"/>
    <lineage>
        <taxon>Eukaryota</taxon>
        <taxon>Viridiplantae</taxon>
        <taxon>Streptophyta</taxon>
        <taxon>Embryophyta</taxon>
        <taxon>Tracheophyta</taxon>
        <taxon>Spermatophyta</taxon>
        <taxon>Magnoliopsida</taxon>
        <taxon>eudicotyledons</taxon>
        <taxon>Gunneridae</taxon>
        <taxon>Pentapetalae</taxon>
        <taxon>asterids</taxon>
        <taxon>campanulids</taxon>
        <taxon>Asterales</taxon>
        <taxon>Asteraceae</taxon>
        <taxon>Asteroideae</taxon>
        <taxon>Anthemideae</taxon>
        <taxon>Anthemidinae</taxon>
        <taxon>Tanacetum</taxon>
    </lineage>
</organism>
<evidence type="ECO:0000313" key="2">
    <source>
        <dbReference type="EMBL" id="GJT58458.1"/>
    </source>
</evidence>
<protein>
    <recommendedName>
        <fullName evidence="4">LOB domain-containing protein</fullName>
    </recommendedName>
</protein>